<dbReference type="InterPro" id="IPR044925">
    <property type="entry name" value="His-Me_finger_sf"/>
</dbReference>
<keyword evidence="3" id="KW-0378">Hydrolase</keyword>
<reference evidence="3" key="1">
    <citation type="submission" date="2021-04" db="EMBL/GenBank/DDBJ databases">
        <title>Microbacterium tenobrionis sp. nov. and Microbacterium allomyrinae sp. nov., isolated from larvae of Tenobrio molitor and Allomyrina dichotoma, respectively.</title>
        <authorList>
            <person name="Lee S.D."/>
        </authorList>
    </citation>
    <scope>NUCLEOTIDE SEQUENCE</scope>
    <source>
        <strain evidence="3">YMB-B2</strain>
    </source>
</reference>
<dbReference type="Proteomes" id="UP001139289">
    <property type="component" value="Unassembled WGS sequence"/>
</dbReference>
<accession>A0A9X1LN50</accession>
<feature type="region of interest" description="Disordered" evidence="1">
    <location>
        <begin position="51"/>
        <end position="90"/>
    </location>
</feature>
<proteinExistence type="predicted"/>
<feature type="domain" description="Type VII secretion system protein EssD-like" evidence="2">
    <location>
        <begin position="95"/>
        <end position="173"/>
    </location>
</feature>
<evidence type="ECO:0000259" key="2">
    <source>
        <dbReference type="Pfam" id="PF13930"/>
    </source>
</evidence>
<sequence length="206" mass="22895">MSKAAREVMRKVKNSVDDAGGDLNLRLAQLTDRINEHLDSVVKKVRDTDNFDSIDTTRGRNSKTTHFDPENRRPVQENGTILDDFGSSDRGDNATAIGQLGRDGDDGGHLGGHRFYGDTPDEGIVPQAANLNRGAWKKMENEWADWAAEGCRVDYRIAIDPPGAVRPDRFQVAYVVSDPSTGEILETRSPSFDNITGEIFHRINQR</sequence>
<dbReference type="EMBL" id="JAGTTM010000001">
    <property type="protein sequence ID" value="MCC2028756.1"/>
    <property type="molecule type" value="Genomic_DNA"/>
</dbReference>
<dbReference type="Pfam" id="PF13930">
    <property type="entry name" value="Endonuclea_NS_2"/>
    <property type="match status" value="1"/>
</dbReference>
<keyword evidence="3" id="KW-0255">Endonuclease</keyword>
<name>A0A9X1LN50_9MICO</name>
<evidence type="ECO:0000313" key="3">
    <source>
        <dbReference type="EMBL" id="MCC2028756.1"/>
    </source>
</evidence>
<dbReference type="GO" id="GO:0004519">
    <property type="term" value="F:endonuclease activity"/>
    <property type="evidence" value="ECO:0007669"/>
    <property type="project" value="UniProtKB-KW"/>
</dbReference>
<keyword evidence="3" id="KW-0540">Nuclease</keyword>
<dbReference type="AlphaFoldDB" id="A0A9X1LN50"/>
<gene>
    <name evidence="3" type="ORF">KEC56_04345</name>
</gene>
<evidence type="ECO:0000313" key="4">
    <source>
        <dbReference type="Proteomes" id="UP001139289"/>
    </source>
</evidence>
<dbReference type="SUPFAM" id="SSF54060">
    <property type="entry name" value="His-Me finger endonucleases"/>
    <property type="match status" value="1"/>
</dbReference>
<keyword evidence="4" id="KW-1185">Reference proteome</keyword>
<dbReference type="RefSeq" id="WP_227529961.1">
    <property type="nucleotide sequence ID" value="NZ_JAGTTM010000001.1"/>
</dbReference>
<dbReference type="InterPro" id="IPR044927">
    <property type="entry name" value="Endonuclea_NS_2"/>
</dbReference>
<evidence type="ECO:0000256" key="1">
    <source>
        <dbReference type="SAM" id="MobiDB-lite"/>
    </source>
</evidence>
<feature type="compositionally biased region" description="Basic and acidic residues" evidence="1">
    <location>
        <begin position="65"/>
        <end position="75"/>
    </location>
</feature>
<protein>
    <submittedName>
        <fullName evidence="3">DNA/RNA non-specific endonuclease</fullName>
    </submittedName>
</protein>
<organism evidence="3 4">
    <name type="scientific">Microbacterium tenebrionis</name>
    <dbReference type="NCBI Taxonomy" id="2830665"/>
    <lineage>
        <taxon>Bacteria</taxon>
        <taxon>Bacillati</taxon>
        <taxon>Actinomycetota</taxon>
        <taxon>Actinomycetes</taxon>
        <taxon>Micrococcales</taxon>
        <taxon>Microbacteriaceae</taxon>
        <taxon>Microbacterium</taxon>
    </lineage>
</organism>
<comment type="caution">
    <text evidence="3">The sequence shown here is derived from an EMBL/GenBank/DDBJ whole genome shotgun (WGS) entry which is preliminary data.</text>
</comment>